<name>A0ABW4GKY2_9ACTN</name>
<evidence type="ECO:0000313" key="2">
    <source>
        <dbReference type="EMBL" id="MFD1541777.1"/>
    </source>
</evidence>
<comment type="caution">
    <text evidence="2">The sequence shown here is derived from an EMBL/GenBank/DDBJ whole genome shotgun (WGS) entry which is preliminary data.</text>
</comment>
<proteinExistence type="predicted"/>
<keyword evidence="3" id="KW-1185">Reference proteome</keyword>
<keyword evidence="1" id="KW-0732">Signal</keyword>
<sequence>MRMPAKAVLLTATLCLSGVVAIPANAAAAASPESICGSGYARITGGTQPVKTSSGRKYGTVYLLYNRSNGYNCVVTIKSSFVGTRTPVSAELTIMAKPIKDTKQDPIVRREKGNFKSYAGPVKYWAQGRCVKFWGTIKPLGHDPAVASGGRQKWDNCG</sequence>
<accession>A0ABW4GKY2</accession>
<evidence type="ECO:0000313" key="3">
    <source>
        <dbReference type="Proteomes" id="UP001597097"/>
    </source>
</evidence>
<feature type="signal peptide" evidence="1">
    <location>
        <begin position="1"/>
        <end position="26"/>
    </location>
</feature>
<evidence type="ECO:0008006" key="4">
    <source>
        <dbReference type="Google" id="ProtNLM"/>
    </source>
</evidence>
<dbReference type="EMBL" id="JBHUCM010000030">
    <property type="protein sequence ID" value="MFD1541777.1"/>
    <property type="molecule type" value="Genomic_DNA"/>
</dbReference>
<feature type="chain" id="PRO_5045733075" description="Spore-associated protein A" evidence="1">
    <location>
        <begin position="27"/>
        <end position="158"/>
    </location>
</feature>
<gene>
    <name evidence="2" type="ORF">ACFSJ0_32325</name>
</gene>
<dbReference type="RefSeq" id="WP_219537318.1">
    <property type="nucleotide sequence ID" value="NZ_JAHKRM010000036.1"/>
</dbReference>
<protein>
    <recommendedName>
        <fullName evidence="4">Spore-associated protein A</fullName>
    </recommendedName>
</protein>
<organism evidence="2 3">
    <name type="scientific">Nonomuraea guangzhouensis</name>
    <dbReference type="NCBI Taxonomy" id="1291555"/>
    <lineage>
        <taxon>Bacteria</taxon>
        <taxon>Bacillati</taxon>
        <taxon>Actinomycetota</taxon>
        <taxon>Actinomycetes</taxon>
        <taxon>Streptosporangiales</taxon>
        <taxon>Streptosporangiaceae</taxon>
        <taxon>Nonomuraea</taxon>
    </lineage>
</organism>
<evidence type="ECO:0000256" key="1">
    <source>
        <dbReference type="SAM" id="SignalP"/>
    </source>
</evidence>
<reference evidence="3" key="1">
    <citation type="journal article" date="2019" name="Int. J. Syst. Evol. Microbiol.">
        <title>The Global Catalogue of Microorganisms (GCM) 10K type strain sequencing project: providing services to taxonomists for standard genome sequencing and annotation.</title>
        <authorList>
            <consortium name="The Broad Institute Genomics Platform"/>
            <consortium name="The Broad Institute Genome Sequencing Center for Infectious Disease"/>
            <person name="Wu L."/>
            <person name="Ma J."/>
        </authorList>
    </citation>
    <scope>NUCLEOTIDE SEQUENCE [LARGE SCALE GENOMIC DNA]</scope>
    <source>
        <strain evidence="3">CGMCC 1.15399</strain>
    </source>
</reference>
<dbReference type="Proteomes" id="UP001597097">
    <property type="component" value="Unassembled WGS sequence"/>
</dbReference>